<dbReference type="AlphaFoldDB" id="A0AA88PD85"/>
<feature type="compositionally biased region" description="Polar residues" evidence="1">
    <location>
        <begin position="30"/>
        <end position="41"/>
    </location>
</feature>
<name>A0AA88PD85_9TELE</name>
<organism evidence="2 3">
    <name type="scientific">Cirrhinus molitorella</name>
    <name type="common">mud carp</name>
    <dbReference type="NCBI Taxonomy" id="172907"/>
    <lineage>
        <taxon>Eukaryota</taxon>
        <taxon>Metazoa</taxon>
        <taxon>Chordata</taxon>
        <taxon>Craniata</taxon>
        <taxon>Vertebrata</taxon>
        <taxon>Euteleostomi</taxon>
        <taxon>Actinopterygii</taxon>
        <taxon>Neopterygii</taxon>
        <taxon>Teleostei</taxon>
        <taxon>Ostariophysi</taxon>
        <taxon>Cypriniformes</taxon>
        <taxon>Cyprinidae</taxon>
        <taxon>Labeoninae</taxon>
        <taxon>Labeonini</taxon>
        <taxon>Cirrhinus</taxon>
    </lineage>
</organism>
<feature type="compositionally biased region" description="Basic and acidic residues" evidence="1">
    <location>
        <begin position="1"/>
        <end position="10"/>
    </location>
</feature>
<dbReference type="EMBL" id="JAUYZG010000018">
    <property type="protein sequence ID" value="KAK2881705.1"/>
    <property type="molecule type" value="Genomic_DNA"/>
</dbReference>
<evidence type="ECO:0000313" key="3">
    <source>
        <dbReference type="Proteomes" id="UP001187343"/>
    </source>
</evidence>
<evidence type="ECO:0000256" key="1">
    <source>
        <dbReference type="SAM" id="MobiDB-lite"/>
    </source>
</evidence>
<protein>
    <submittedName>
        <fullName evidence="2">Uncharacterized protein</fullName>
    </submittedName>
</protein>
<gene>
    <name evidence="2" type="ORF">Q8A67_018973</name>
</gene>
<keyword evidence="3" id="KW-1185">Reference proteome</keyword>
<feature type="region of interest" description="Disordered" evidence="1">
    <location>
        <begin position="1"/>
        <end position="41"/>
    </location>
</feature>
<proteinExistence type="predicted"/>
<evidence type="ECO:0000313" key="2">
    <source>
        <dbReference type="EMBL" id="KAK2881705.1"/>
    </source>
</evidence>
<comment type="caution">
    <text evidence="2">The sequence shown here is derived from an EMBL/GenBank/DDBJ whole genome shotgun (WGS) entry which is preliminary data.</text>
</comment>
<accession>A0AA88PD85</accession>
<reference evidence="2" key="1">
    <citation type="submission" date="2023-08" db="EMBL/GenBank/DDBJ databases">
        <title>Chromosome-level Genome Assembly of mud carp (Cirrhinus molitorella).</title>
        <authorList>
            <person name="Liu H."/>
        </authorList>
    </citation>
    <scope>NUCLEOTIDE SEQUENCE</scope>
    <source>
        <strain evidence="2">Prfri</strain>
        <tissue evidence="2">Muscle</tissue>
    </source>
</reference>
<dbReference type="Proteomes" id="UP001187343">
    <property type="component" value="Unassembled WGS sequence"/>
</dbReference>
<sequence length="112" mass="12484">MRSDPQDARCRCSATSANESRSDGPAKLSVTRSSSPANENSALIRRNREMSVALLAQTDAPQACVKAEICSLWSRSRPWVCSDTQTLRRDAHVTVLNISRRLCVSREKKNHK</sequence>